<dbReference type="InterPro" id="IPR038186">
    <property type="entry name" value="CHAD_dom_sf"/>
</dbReference>
<reference evidence="3 4" key="1">
    <citation type="journal article" date="2013" name="ISME J.">
        <title>A metabolic model for members of the genus Tetrasphaera involved in enhanced biological phosphorus removal.</title>
        <authorList>
            <person name="Kristiansen R."/>
            <person name="Nguyen H.T.T."/>
            <person name="Saunders A.M."/>
            <person name="Nielsen J.L."/>
            <person name="Wimmer R."/>
            <person name="Le V.Q."/>
            <person name="McIlroy S.J."/>
            <person name="Petrovski S."/>
            <person name="Seviour R.J."/>
            <person name="Calteau A."/>
            <person name="Nielsen K.L."/>
            <person name="Nielsen P.H."/>
        </authorList>
    </citation>
    <scope>NUCLEOTIDE SEQUENCE [LARGE SCALE GENOMIC DNA]</scope>
    <source>
        <strain evidence="3 4">Ben110</strain>
    </source>
</reference>
<dbReference type="PROSITE" id="PS51708">
    <property type="entry name" value="CHAD"/>
    <property type="match status" value="1"/>
</dbReference>
<dbReference type="STRING" id="1193182.BN11_390003"/>
<dbReference type="InterPro" id="IPR007899">
    <property type="entry name" value="CHAD_dom"/>
</dbReference>
<dbReference type="PANTHER" id="PTHR39339">
    <property type="entry name" value="SLR1444 PROTEIN"/>
    <property type="match status" value="1"/>
</dbReference>
<dbReference type="Pfam" id="PF05235">
    <property type="entry name" value="CHAD"/>
    <property type="match status" value="1"/>
</dbReference>
<comment type="caution">
    <text evidence="3">The sequence shown here is derived from an EMBL/GenBank/DDBJ whole genome shotgun (WGS) entry which is preliminary data.</text>
</comment>
<keyword evidence="4" id="KW-1185">Reference proteome</keyword>
<evidence type="ECO:0000313" key="4">
    <source>
        <dbReference type="Proteomes" id="UP000035763"/>
    </source>
</evidence>
<dbReference type="PANTHER" id="PTHR39339:SF1">
    <property type="entry name" value="CHAD DOMAIN-CONTAINING PROTEIN"/>
    <property type="match status" value="1"/>
</dbReference>
<evidence type="ECO:0000313" key="3">
    <source>
        <dbReference type="EMBL" id="CCH74123.1"/>
    </source>
</evidence>
<dbReference type="OrthoDB" id="9777271at2"/>
<feature type="region of interest" description="Disordered" evidence="1">
    <location>
        <begin position="1"/>
        <end position="21"/>
    </location>
</feature>
<name>W6JX25_9MICO</name>
<dbReference type="Gene3D" id="1.40.20.10">
    <property type="entry name" value="CHAD domain"/>
    <property type="match status" value="1"/>
</dbReference>
<organism evidence="3 4">
    <name type="scientific">Nostocoides australiense Ben110</name>
    <dbReference type="NCBI Taxonomy" id="1193182"/>
    <lineage>
        <taxon>Bacteria</taxon>
        <taxon>Bacillati</taxon>
        <taxon>Actinomycetota</taxon>
        <taxon>Actinomycetes</taxon>
        <taxon>Micrococcales</taxon>
        <taxon>Intrasporangiaceae</taxon>
        <taxon>Nostocoides</taxon>
    </lineage>
</organism>
<dbReference type="RefSeq" id="WP_048694771.1">
    <property type="nucleotide sequence ID" value="NZ_HG764815.1"/>
</dbReference>
<gene>
    <name evidence="3" type="ORF">BN11_390003</name>
</gene>
<sequence length="296" mass="32975">MTAPATPATAATESPAVKSQPVVMPPDATVGDAFQASLQACLAHLDANEPLFLEGRHRDNLHQTRVSWRRARAAMSLFRPLFEHDEESMELKVRMREIVLPLGPARDADVLLKQAEDQGWPYRTRRTLRGRRRRTYAVAVPLLRSPQWLEVKADLRAWLADPQWLDFAAGLRDAPARDLTDAALQKRYARVAAAGPDLLTLQPHELHKVRIEGKKLRYGCEFFADLYADAPGSLPNEFSTALGLMQDAFGEANDHATALHMLRAHGLPADVLGPVHGRAECVTTWAGVMALEPFWR</sequence>
<feature type="compositionally biased region" description="Low complexity" evidence="1">
    <location>
        <begin position="1"/>
        <end position="12"/>
    </location>
</feature>
<dbReference type="Proteomes" id="UP000035763">
    <property type="component" value="Unassembled WGS sequence"/>
</dbReference>
<dbReference type="SMART" id="SM00880">
    <property type="entry name" value="CHAD"/>
    <property type="match status" value="1"/>
</dbReference>
<protein>
    <recommendedName>
        <fullName evidence="2">CHAD domain-containing protein</fullName>
    </recommendedName>
</protein>
<evidence type="ECO:0000259" key="2">
    <source>
        <dbReference type="PROSITE" id="PS51708"/>
    </source>
</evidence>
<dbReference type="AlphaFoldDB" id="W6JX25"/>
<proteinExistence type="predicted"/>
<feature type="domain" description="CHAD" evidence="2">
    <location>
        <begin position="27"/>
        <end position="296"/>
    </location>
</feature>
<accession>W6JX25</accession>
<evidence type="ECO:0000256" key="1">
    <source>
        <dbReference type="SAM" id="MobiDB-lite"/>
    </source>
</evidence>
<dbReference type="EMBL" id="CAJA01000323">
    <property type="protein sequence ID" value="CCH74123.1"/>
    <property type="molecule type" value="Genomic_DNA"/>
</dbReference>